<dbReference type="Gene3D" id="1.20.1280.50">
    <property type="match status" value="1"/>
</dbReference>
<dbReference type="VEuPathDB" id="AmoebaDB:FDP41_000323"/>
<organism evidence="2 3">
    <name type="scientific">Naegleria fowleri</name>
    <name type="common">Brain eating amoeba</name>
    <dbReference type="NCBI Taxonomy" id="5763"/>
    <lineage>
        <taxon>Eukaryota</taxon>
        <taxon>Discoba</taxon>
        <taxon>Heterolobosea</taxon>
        <taxon>Tetramitia</taxon>
        <taxon>Eutetramitia</taxon>
        <taxon>Vahlkampfiidae</taxon>
        <taxon>Naegleria</taxon>
    </lineage>
</organism>
<evidence type="ECO:0000259" key="1">
    <source>
        <dbReference type="Pfam" id="PF12937"/>
    </source>
</evidence>
<dbReference type="InterPro" id="IPR001810">
    <property type="entry name" value="F-box_dom"/>
</dbReference>
<dbReference type="VEuPathDB" id="AmoebaDB:NF0099400"/>
<dbReference type="InterPro" id="IPR036047">
    <property type="entry name" value="F-box-like_dom_sf"/>
</dbReference>
<gene>
    <name evidence="2" type="ORF">FDP41_000323</name>
</gene>
<dbReference type="OrthoDB" id="10325749at2759"/>
<dbReference type="GeneID" id="68107541"/>
<dbReference type="RefSeq" id="XP_044569137.1">
    <property type="nucleotide sequence ID" value="XM_044706511.1"/>
</dbReference>
<reference evidence="2 3" key="1">
    <citation type="journal article" date="2019" name="Sci. Rep.">
        <title>Nanopore sequencing improves the draft genome of the human pathogenic amoeba Naegleria fowleri.</title>
        <authorList>
            <person name="Liechti N."/>
            <person name="Schurch N."/>
            <person name="Bruggmann R."/>
            <person name="Wittwer M."/>
        </authorList>
    </citation>
    <scope>NUCLEOTIDE SEQUENCE [LARGE SCALE GENOMIC DNA]</scope>
    <source>
        <strain evidence="2 3">ATCC 30894</strain>
    </source>
</reference>
<keyword evidence="3" id="KW-1185">Reference proteome</keyword>
<feature type="domain" description="F-box" evidence="1">
    <location>
        <begin position="59"/>
        <end position="101"/>
    </location>
</feature>
<evidence type="ECO:0000313" key="3">
    <source>
        <dbReference type="Proteomes" id="UP000444721"/>
    </source>
</evidence>
<comment type="caution">
    <text evidence="2">The sequence shown here is derived from an EMBL/GenBank/DDBJ whole genome shotgun (WGS) entry which is preliminary data.</text>
</comment>
<dbReference type="Pfam" id="PF12937">
    <property type="entry name" value="F-box-like"/>
    <property type="match status" value="1"/>
</dbReference>
<proteinExistence type="predicted"/>
<evidence type="ECO:0000313" key="2">
    <source>
        <dbReference type="EMBL" id="KAF0984424.1"/>
    </source>
</evidence>
<dbReference type="AlphaFoldDB" id="A0A6A5CCY8"/>
<dbReference type="Proteomes" id="UP000444721">
    <property type="component" value="Unassembled WGS sequence"/>
</dbReference>
<name>A0A6A5CCY8_NAEFO</name>
<dbReference type="SUPFAM" id="SSF81383">
    <property type="entry name" value="F-box domain"/>
    <property type="match status" value="1"/>
</dbReference>
<protein>
    <recommendedName>
        <fullName evidence="1">F-box domain-containing protein</fullName>
    </recommendedName>
</protein>
<accession>A0A6A5CCY8</accession>
<dbReference type="VEuPathDB" id="AmoebaDB:NfTy_000330"/>
<dbReference type="EMBL" id="VFQX01000002">
    <property type="protein sequence ID" value="KAF0984424.1"/>
    <property type="molecule type" value="Genomic_DNA"/>
</dbReference>
<sequence>MQETSLDLQSKPYEGGCGDQTKFSESEVVHKETSKVLCHDSEHNKGQRHGNFLWLCSDFPQEVFLVILSFQSPKFVLNQISCTCKAWYHLVMMSEYLWRNYLMDCYGVFWKQQLEDTVHHDLSQEEQSTLTHGGCKSLELFCKISKKLNSRRILVRDKIVYVTKKDSNDECQAVYEIANIIPLLQNSDHQRNRYYLSDIPVEYRDGGFHGCHLYDFTKLYLTPYVIDLYLAVDTLSPLVDQLLFQRSDTKVESTTSQIASSLVRKLGGIRAASNAFEFYDFSGRLIWSQTAQTMLHFRNERKNYASRYLNCIYIYHYHKLDYLILAVNGGIKVITQDSARLIWEDEDGPNTKILLNDAINLKFGIVTCLNSDFTKFFAWNVENGERLWSVTLSTLIPVSMNAYFSAIKAFAVKRVICGQYWIESRSEEDTMTMLLHATSGRPLIFFDGEWIRDMHVVSIREFKEPVETIVTTLFIYSLSRIALIQSTCTYNKEKLASMSIETKWESVPCDQEIVLESANVDIVKVPLTGSDIRKRMKHSHRCDSLYTLSGFDDINYSDLDDMFKFDLIILSIYHNDLIVERFRTDNGDLLYRTLLTPKNSLSTPIQTHAPITNVNRESSKIFAEVRGRDLFIVRQPNNTASDCIIILDLESGSEKCTLVCAH</sequence>